<gene>
    <name evidence="5" type="ORF">ACFO1S_20800</name>
</gene>
<organism evidence="5 6">
    <name type="scientific">Cohnella boryungensis</name>
    <dbReference type="NCBI Taxonomy" id="768479"/>
    <lineage>
        <taxon>Bacteria</taxon>
        <taxon>Bacillati</taxon>
        <taxon>Bacillota</taxon>
        <taxon>Bacilli</taxon>
        <taxon>Bacillales</taxon>
        <taxon>Paenibacillaceae</taxon>
        <taxon>Cohnella</taxon>
    </lineage>
</organism>
<keyword evidence="6" id="KW-1185">Reference proteome</keyword>
<keyword evidence="3 5" id="KW-0808">Transferase</keyword>
<dbReference type="EMBL" id="JBHSED010000040">
    <property type="protein sequence ID" value="MFC4305874.1"/>
    <property type="molecule type" value="Genomic_DNA"/>
</dbReference>
<dbReference type="Proteomes" id="UP001595755">
    <property type="component" value="Unassembled WGS sequence"/>
</dbReference>
<evidence type="ECO:0000259" key="4">
    <source>
        <dbReference type="Pfam" id="PF08241"/>
    </source>
</evidence>
<dbReference type="GO" id="GO:0008168">
    <property type="term" value="F:methyltransferase activity"/>
    <property type="evidence" value="ECO:0007669"/>
    <property type="project" value="UniProtKB-KW"/>
</dbReference>
<dbReference type="PANTHER" id="PTHR44942">
    <property type="entry name" value="METHYLTRANSF_11 DOMAIN-CONTAINING PROTEIN"/>
    <property type="match status" value="1"/>
</dbReference>
<accession>A0ABV8SHG6</accession>
<dbReference type="PANTHER" id="PTHR44942:SF4">
    <property type="entry name" value="METHYLTRANSFERASE TYPE 11 DOMAIN-CONTAINING PROTEIN"/>
    <property type="match status" value="1"/>
</dbReference>
<feature type="domain" description="Methyltransferase type 11" evidence="4">
    <location>
        <begin position="42"/>
        <end position="132"/>
    </location>
</feature>
<name>A0ABV8SHG6_9BACL</name>
<dbReference type="CDD" id="cd02440">
    <property type="entry name" value="AdoMet_MTases"/>
    <property type="match status" value="1"/>
</dbReference>
<dbReference type="GO" id="GO:0032259">
    <property type="term" value="P:methylation"/>
    <property type="evidence" value="ECO:0007669"/>
    <property type="project" value="UniProtKB-KW"/>
</dbReference>
<reference evidence="6" key="1">
    <citation type="journal article" date="2019" name="Int. J. Syst. Evol. Microbiol.">
        <title>The Global Catalogue of Microorganisms (GCM) 10K type strain sequencing project: providing services to taxonomists for standard genome sequencing and annotation.</title>
        <authorList>
            <consortium name="The Broad Institute Genomics Platform"/>
            <consortium name="The Broad Institute Genome Sequencing Center for Infectious Disease"/>
            <person name="Wu L."/>
            <person name="Ma J."/>
        </authorList>
    </citation>
    <scope>NUCLEOTIDE SEQUENCE [LARGE SCALE GENOMIC DNA]</scope>
    <source>
        <strain evidence="6">CGMCC 4.1641</strain>
    </source>
</reference>
<dbReference type="EC" id="2.1.1.-" evidence="5"/>
<dbReference type="Pfam" id="PF08241">
    <property type="entry name" value="Methyltransf_11"/>
    <property type="match status" value="1"/>
</dbReference>
<evidence type="ECO:0000313" key="5">
    <source>
        <dbReference type="EMBL" id="MFC4305874.1"/>
    </source>
</evidence>
<evidence type="ECO:0000313" key="6">
    <source>
        <dbReference type="Proteomes" id="UP001595755"/>
    </source>
</evidence>
<comment type="similarity">
    <text evidence="1">Belongs to the methyltransferase superfamily.</text>
</comment>
<sequence>MKHGDFTALATHYINRPGYSERVLRALMAHIGAGGDSWRVADVGAGTGKLTEILTELGMEGYAVEPNDAMRSEGVGAGVGRGSFVWSKGFAEDTGLPANSVDWVFMASSFHWTDKPAALKEFHNILKPGGHFTALWNPRDVESNELHQEIEGLIRSYVPELKRVSSGLGSNMSGVDEDLLSSGLFEDLIFMEAPHEVEMTKSRYLNAWRSVNDIQVQAGPERFEKIMSGIESILGSADTIVVPYKTRAWTVRAKR</sequence>
<dbReference type="RefSeq" id="WP_204601439.1">
    <property type="nucleotide sequence ID" value="NZ_JBHSED010000040.1"/>
</dbReference>
<dbReference type="InterPro" id="IPR051052">
    <property type="entry name" value="Diverse_substrate_MTase"/>
</dbReference>
<evidence type="ECO:0000256" key="3">
    <source>
        <dbReference type="ARBA" id="ARBA00022679"/>
    </source>
</evidence>
<dbReference type="InterPro" id="IPR029063">
    <property type="entry name" value="SAM-dependent_MTases_sf"/>
</dbReference>
<dbReference type="SUPFAM" id="SSF53335">
    <property type="entry name" value="S-adenosyl-L-methionine-dependent methyltransferases"/>
    <property type="match status" value="1"/>
</dbReference>
<keyword evidence="2 5" id="KW-0489">Methyltransferase</keyword>
<evidence type="ECO:0000256" key="1">
    <source>
        <dbReference type="ARBA" id="ARBA00008361"/>
    </source>
</evidence>
<comment type="caution">
    <text evidence="5">The sequence shown here is derived from an EMBL/GenBank/DDBJ whole genome shotgun (WGS) entry which is preliminary data.</text>
</comment>
<proteinExistence type="inferred from homology"/>
<dbReference type="InterPro" id="IPR013216">
    <property type="entry name" value="Methyltransf_11"/>
</dbReference>
<evidence type="ECO:0000256" key="2">
    <source>
        <dbReference type="ARBA" id="ARBA00022603"/>
    </source>
</evidence>
<dbReference type="Gene3D" id="3.40.50.150">
    <property type="entry name" value="Vaccinia Virus protein VP39"/>
    <property type="match status" value="1"/>
</dbReference>
<protein>
    <submittedName>
        <fullName evidence="5">Class I SAM-dependent methyltransferase</fullName>
        <ecNumber evidence="5">2.1.1.-</ecNumber>
    </submittedName>
</protein>